<reference evidence="1" key="1">
    <citation type="submission" date="2018-05" db="EMBL/GenBank/DDBJ databases">
        <authorList>
            <person name="Lanie J.A."/>
            <person name="Ng W.-L."/>
            <person name="Kazmierczak K.M."/>
            <person name="Andrzejewski T.M."/>
            <person name="Davidsen T.M."/>
            <person name="Wayne K.J."/>
            <person name="Tettelin H."/>
            <person name="Glass J.I."/>
            <person name="Rusch D."/>
            <person name="Podicherti R."/>
            <person name="Tsui H.-C.T."/>
            <person name="Winkler M.E."/>
        </authorList>
    </citation>
    <scope>NUCLEOTIDE SEQUENCE</scope>
</reference>
<accession>A0A382S3H7</accession>
<dbReference type="AlphaFoldDB" id="A0A382S3H7"/>
<sequence length="80" mass="9343">MREAQELKEKWNENLSKAGLAEYRIAYKTLSKSGIKPKYLKEMEKFYDDLVIGGMYTSRSAEEAGIRKIDGKTKYTNQNW</sequence>
<proteinExistence type="predicted"/>
<organism evidence="1">
    <name type="scientific">marine metagenome</name>
    <dbReference type="NCBI Taxonomy" id="408172"/>
    <lineage>
        <taxon>unclassified sequences</taxon>
        <taxon>metagenomes</taxon>
        <taxon>ecological metagenomes</taxon>
    </lineage>
</organism>
<gene>
    <name evidence="1" type="ORF">METZ01_LOCUS357257</name>
</gene>
<name>A0A382S3H7_9ZZZZ</name>
<evidence type="ECO:0000313" key="1">
    <source>
        <dbReference type="EMBL" id="SVD04403.1"/>
    </source>
</evidence>
<dbReference type="EMBL" id="UINC01126122">
    <property type="protein sequence ID" value="SVD04403.1"/>
    <property type="molecule type" value="Genomic_DNA"/>
</dbReference>
<protein>
    <submittedName>
        <fullName evidence="1">Uncharacterized protein</fullName>
    </submittedName>
</protein>